<dbReference type="GeneID" id="19304320"/>
<evidence type="ECO:0000256" key="1">
    <source>
        <dbReference type="SAM" id="MobiDB-lite"/>
    </source>
</evidence>
<keyword evidence="3" id="KW-1185">Reference proteome</keyword>
<reference evidence="2 3" key="1">
    <citation type="journal article" date="2012" name="Science">
        <title>The Paleozoic origin of enzymatic lignin decomposition reconstructed from 31 fungal genomes.</title>
        <authorList>
            <person name="Floudas D."/>
            <person name="Binder M."/>
            <person name="Riley R."/>
            <person name="Barry K."/>
            <person name="Blanchette R.A."/>
            <person name="Henrissat B."/>
            <person name="Martinez A.T."/>
            <person name="Otillar R."/>
            <person name="Spatafora J.W."/>
            <person name="Yadav J.S."/>
            <person name="Aerts A."/>
            <person name="Benoit I."/>
            <person name="Boyd A."/>
            <person name="Carlson A."/>
            <person name="Copeland A."/>
            <person name="Coutinho P.M."/>
            <person name="de Vries R.P."/>
            <person name="Ferreira P."/>
            <person name="Findley K."/>
            <person name="Foster B."/>
            <person name="Gaskell J."/>
            <person name="Glotzer D."/>
            <person name="Gorecki P."/>
            <person name="Heitman J."/>
            <person name="Hesse C."/>
            <person name="Hori C."/>
            <person name="Igarashi K."/>
            <person name="Jurgens J.A."/>
            <person name="Kallen N."/>
            <person name="Kersten P."/>
            <person name="Kohler A."/>
            <person name="Kuees U."/>
            <person name="Kumar T.K.A."/>
            <person name="Kuo A."/>
            <person name="LaButti K."/>
            <person name="Larrondo L.F."/>
            <person name="Lindquist E."/>
            <person name="Ling A."/>
            <person name="Lombard V."/>
            <person name="Lucas S."/>
            <person name="Lundell T."/>
            <person name="Martin R."/>
            <person name="McLaughlin D.J."/>
            <person name="Morgenstern I."/>
            <person name="Morin E."/>
            <person name="Murat C."/>
            <person name="Nagy L.G."/>
            <person name="Nolan M."/>
            <person name="Ohm R.A."/>
            <person name="Patyshakuliyeva A."/>
            <person name="Rokas A."/>
            <person name="Ruiz-Duenas F.J."/>
            <person name="Sabat G."/>
            <person name="Salamov A."/>
            <person name="Samejima M."/>
            <person name="Schmutz J."/>
            <person name="Slot J.C."/>
            <person name="St John F."/>
            <person name="Stenlid J."/>
            <person name="Sun H."/>
            <person name="Sun S."/>
            <person name="Syed K."/>
            <person name="Tsang A."/>
            <person name="Wiebenga A."/>
            <person name="Young D."/>
            <person name="Pisabarro A."/>
            <person name="Eastwood D.C."/>
            <person name="Martin F."/>
            <person name="Cullen D."/>
            <person name="Grigoriev I.V."/>
            <person name="Hibbett D.S."/>
        </authorList>
    </citation>
    <scope>NUCLEOTIDE SEQUENCE [LARGE SCALE GENOMIC DNA]</scope>
    <source>
        <strain evidence="2 3">ATCC 11539</strain>
    </source>
</reference>
<dbReference type="KEGG" id="gtr:GLOTRDRAFT_139702"/>
<dbReference type="HOGENOM" id="CLU_032664_0_0_1"/>
<name>S7Q0K8_GLOTA</name>
<dbReference type="RefSeq" id="XP_007867805.1">
    <property type="nucleotide sequence ID" value="XM_007869614.1"/>
</dbReference>
<feature type="region of interest" description="Disordered" evidence="1">
    <location>
        <begin position="313"/>
        <end position="404"/>
    </location>
</feature>
<dbReference type="eggNOG" id="ENOG502SQKU">
    <property type="taxonomic scope" value="Eukaryota"/>
</dbReference>
<feature type="compositionally biased region" description="Acidic residues" evidence="1">
    <location>
        <begin position="313"/>
        <end position="327"/>
    </location>
</feature>
<evidence type="ECO:0000313" key="3">
    <source>
        <dbReference type="Proteomes" id="UP000030669"/>
    </source>
</evidence>
<organism evidence="2 3">
    <name type="scientific">Gloeophyllum trabeum (strain ATCC 11539 / FP-39264 / Madison 617)</name>
    <name type="common">Brown rot fungus</name>
    <dbReference type="NCBI Taxonomy" id="670483"/>
    <lineage>
        <taxon>Eukaryota</taxon>
        <taxon>Fungi</taxon>
        <taxon>Dikarya</taxon>
        <taxon>Basidiomycota</taxon>
        <taxon>Agaricomycotina</taxon>
        <taxon>Agaricomycetes</taxon>
        <taxon>Gloeophyllales</taxon>
        <taxon>Gloeophyllaceae</taxon>
        <taxon>Gloeophyllum</taxon>
    </lineage>
</organism>
<sequence length="507" mass="57997">MDIRELISEPFGPYMDEQFLTDACKTTPSRILSLKGLMLECRGKPTGLTELEPLNIESRPTDPVRFRGVLEIGNLSWITAEGQKQLQDSIRRKWGKKNKGTAPCPSLSLIYKSPIARGDKVRVWIQGYKNMSAGYLTSDLVPMGLMLTTRDRNRHYEVLSMDIETYTRSELYLDRYRLLNTMTHIALQDPSVPPAKRDITFFVKGYFQHCAYPEHAKTQRLLCKARDKDLIDPAQGLLRRPRLLRQVHRAEVYAAFAEHAEWIRDEQRARQKQRRIIDLDVWNAFIKDAKLQRVKASRHGVQWGVPAGYYASDAEEDQEDEEEEVEMEVNPPRQHSSSPEIQPEPSGRTKRSAPSALPLVRPNARPRLSKPRPNHGDIYDSDFSQPSSPSSSASASSLSSPDPDILDSYPPWGLERARIGADLIWTCPQGCGFQLNMVEEGRMRGLFNTSRPSPNYVRGELDIGKLQALLEMLVHRHWMIHLDEKGLEYVETPKGYIIRRQAGYTSW</sequence>
<protein>
    <submittedName>
        <fullName evidence="2">Uncharacterized protein</fullName>
    </submittedName>
</protein>
<feature type="compositionally biased region" description="Low complexity" evidence="1">
    <location>
        <begin position="381"/>
        <end position="404"/>
    </location>
</feature>
<proteinExistence type="predicted"/>
<dbReference type="AlphaFoldDB" id="S7Q0K8"/>
<dbReference type="Proteomes" id="UP000030669">
    <property type="component" value="Unassembled WGS sequence"/>
</dbReference>
<dbReference type="EMBL" id="KB469305">
    <property type="protein sequence ID" value="EPQ53466.1"/>
    <property type="molecule type" value="Genomic_DNA"/>
</dbReference>
<evidence type="ECO:0000313" key="2">
    <source>
        <dbReference type="EMBL" id="EPQ53466.1"/>
    </source>
</evidence>
<accession>S7Q0K8</accession>
<dbReference type="OMA" id="RDAFGYM"/>
<gene>
    <name evidence="2" type="ORF">GLOTRDRAFT_139702</name>
</gene>
<dbReference type="OrthoDB" id="3226250at2759"/>